<reference evidence="2 3" key="1">
    <citation type="submission" date="2020-07" db="EMBL/GenBank/DDBJ databases">
        <title>Halosimplex litoreum sp. nov. and Halosimplex rubrum sp. nov., isolated from different salt environments.</title>
        <authorList>
            <person name="Cui H."/>
        </authorList>
    </citation>
    <scope>NUCLEOTIDE SEQUENCE [LARGE SCALE GENOMIC DNA]</scope>
    <source>
        <strain evidence="2 3">R2</strain>
    </source>
</reference>
<dbReference type="RefSeq" id="WP_179917830.1">
    <property type="nucleotide sequence ID" value="NZ_CP058909.1"/>
</dbReference>
<accession>A0A7D5P9M4</accession>
<organism evidence="2 3">
    <name type="scientific">Halosimplex pelagicum</name>
    <dbReference type="NCBI Taxonomy" id="869886"/>
    <lineage>
        <taxon>Archaea</taxon>
        <taxon>Methanobacteriati</taxon>
        <taxon>Methanobacteriota</taxon>
        <taxon>Stenosarchaea group</taxon>
        <taxon>Halobacteria</taxon>
        <taxon>Halobacteriales</taxon>
        <taxon>Haloarculaceae</taxon>
        <taxon>Halosimplex</taxon>
    </lineage>
</organism>
<feature type="region of interest" description="Disordered" evidence="1">
    <location>
        <begin position="81"/>
        <end position="144"/>
    </location>
</feature>
<proteinExistence type="predicted"/>
<protein>
    <recommendedName>
        <fullName evidence="4">Halobacterial output domain-containing protein</fullName>
    </recommendedName>
</protein>
<evidence type="ECO:0008006" key="4">
    <source>
        <dbReference type="Google" id="ProtNLM"/>
    </source>
</evidence>
<dbReference type="AlphaFoldDB" id="A0A7D5P9M4"/>
<name>A0A7D5P9M4_9EURY</name>
<dbReference type="EMBL" id="CP058909">
    <property type="protein sequence ID" value="QLH82761.1"/>
    <property type="molecule type" value="Genomic_DNA"/>
</dbReference>
<evidence type="ECO:0000313" key="2">
    <source>
        <dbReference type="EMBL" id="QLH82761.1"/>
    </source>
</evidence>
<feature type="compositionally biased region" description="Low complexity" evidence="1">
    <location>
        <begin position="97"/>
        <end position="124"/>
    </location>
</feature>
<dbReference type="KEGG" id="hpel:HZS54_14515"/>
<dbReference type="GeneID" id="56083826"/>
<evidence type="ECO:0000256" key="1">
    <source>
        <dbReference type="SAM" id="MobiDB-lite"/>
    </source>
</evidence>
<gene>
    <name evidence="2" type="ORF">HZS54_14515</name>
</gene>
<dbReference type="Proteomes" id="UP000509346">
    <property type="component" value="Chromosome"/>
</dbReference>
<sequence>MSYEHLAGRLIETQRSMLGPSAVDVARSTGGIAVDDDGTVTGIEGDRRAVVDALARRYVEMLGDAAESRLRSAAREFEGELVLPPTLGGPESDGRAASDPPADDTATSDPSAADTAPSGSATGAVSDGGTVTAGSPPSGDEFADAVDRTAGAEPGTEPQGGAAGGSVPEPVTVEYTVASDLPTGAADAGLDSVYLLPESGDGWQTPVSVETAVTDLVSEATTVRDAAIDDVVDAVDPVRLVATLDGRDGETVSFVHDGVTVTFHRSGSLAVH</sequence>
<evidence type="ECO:0000313" key="3">
    <source>
        <dbReference type="Proteomes" id="UP000509346"/>
    </source>
</evidence>
<dbReference type="OrthoDB" id="241810at2157"/>
<keyword evidence="3" id="KW-1185">Reference proteome</keyword>